<feature type="transmembrane region" description="Helical" evidence="7">
    <location>
        <begin position="104"/>
        <end position="124"/>
    </location>
</feature>
<dbReference type="EMBL" id="FQWQ01000005">
    <property type="protein sequence ID" value="SHH86207.1"/>
    <property type="molecule type" value="Genomic_DNA"/>
</dbReference>
<evidence type="ECO:0000256" key="2">
    <source>
        <dbReference type="ARBA" id="ARBA00008193"/>
    </source>
</evidence>
<protein>
    <submittedName>
        <fullName evidence="9">Uncharacterized membrane protein YeiH</fullName>
    </submittedName>
</protein>
<dbReference type="PANTHER" id="PTHR30506">
    <property type="entry name" value="INNER MEMBRANE PROTEIN"/>
    <property type="match status" value="1"/>
</dbReference>
<keyword evidence="5 7" id="KW-1133">Transmembrane helix</keyword>
<feature type="transmembrane region" description="Helical" evidence="7">
    <location>
        <begin position="130"/>
        <end position="152"/>
    </location>
</feature>
<evidence type="ECO:0000259" key="8">
    <source>
        <dbReference type="Pfam" id="PF03458"/>
    </source>
</evidence>
<name>A0A1M5WFJ8_9BACT</name>
<dbReference type="InterPro" id="IPR005115">
    <property type="entry name" value="Gly_transporter"/>
</dbReference>
<evidence type="ECO:0000256" key="1">
    <source>
        <dbReference type="ARBA" id="ARBA00004651"/>
    </source>
</evidence>
<evidence type="ECO:0000256" key="3">
    <source>
        <dbReference type="ARBA" id="ARBA00022475"/>
    </source>
</evidence>
<feature type="transmembrane region" description="Helical" evidence="7">
    <location>
        <begin position="17"/>
        <end position="37"/>
    </location>
</feature>
<dbReference type="GO" id="GO:0005886">
    <property type="term" value="C:plasma membrane"/>
    <property type="evidence" value="ECO:0007669"/>
    <property type="project" value="UniProtKB-SubCell"/>
</dbReference>
<evidence type="ECO:0000313" key="9">
    <source>
        <dbReference type="EMBL" id="SHH86207.1"/>
    </source>
</evidence>
<feature type="transmembrane region" description="Helical" evidence="7">
    <location>
        <begin position="44"/>
        <end position="67"/>
    </location>
</feature>
<dbReference type="STRING" id="947013.SAMN04488109_5649"/>
<dbReference type="PANTHER" id="PTHR30506:SF3">
    <property type="entry name" value="UPF0126 INNER MEMBRANE PROTEIN YADS-RELATED"/>
    <property type="match status" value="1"/>
</dbReference>
<reference evidence="9 10" key="1">
    <citation type="submission" date="2016-11" db="EMBL/GenBank/DDBJ databases">
        <authorList>
            <person name="Jaros S."/>
            <person name="Januszkiewicz K."/>
            <person name="Wedrychowicz H."/>
        </authorList>
    </citation>
    <scope>NUCLEOTIDE SEQUENCE [LARGE SCALE GENOMIC DNA]</scope>
    <source>
        <strain evidence="9 10">DSM 24574</strain>
    </source>
</reference>
<dbReference type="Pfam" id="PF03458">
    <property type="entry name" value="Gly_transporter"/>
    <property type="match status" value="2"/>
</dbReference>
<sequence>MNNVPHLMDHIDFDTTFLVFDLLAVFMFAASGALTAIRKKYDFIGVFMLSFVSGLGGGLIRDAIFIQAGPPKAVTDSKYLLVILGAFVLSLIFHGSMHRLKRTVILVDALGLGAYGVVGAEAALQEGLVPLAAVLVGIFNACGAGLIRDVLIREEPIIFKPGQFYAAAAILGCGIFVGMVELGHADHTLAAILATLTVFLVRILSIYFDWQTRPVLDEDDRS</sequence>
<evidence type="ECO:0000256" key="6">
    <source>
        <dbReference type="ARBA" id="ARBA00023136"/>
    </source>
</evidence>
<keyword evidence="10" id="KW-1185">Reference proteome</keyword>
<accession>A0A1M5WFJ8</accession>
<evidence type="ECO:0000313" key="10">
    <source>
        <dbReference type="Proteomes" id="UP000184212"/>
    </source>
</evidence>
<comment type="similarity">
    <text evidence="2">Belongs to the UPF0126 family.</text>
</comment>
<feature type="transmembrane region" description="Helical" evidence="7">
    <location>
        <begin position="189"/>
        <end position="208"/>
    </location>
</feature>
<gene>
    <name evidence="9" type="ORF">SAMN04488109_5649</name>
</gene>
<feature type="domain" description="Glycine transporter" evidence="8">
    <location>
        <begin position="106"/>
        <end position="179"/>
    </location>
</feature>
<keyword evidence="4 7" id="KW-0812">Transmembrane</keyword>
<organism evidence="9 10">
    <name type="scientific">Chryseolinea serpens</name>
    <dbReference type="NCBI Taxonomy" id="947013"/>
    <lineage>
        <taxon>Bacteria</taxon>
        <taxon>Pseudomonadati</taxon>
        <taxon>Bacteroidota</taxon>
        <taxon>Cytophagia</taxon>
        <taxon>Cytophagales</taxon>
        <taxon>Fulvivirgaceae</taxon>
        <taxon>Chryseolinea</taxon>
    </lineage>
</organism>
<keyword evidence="3" id="KW-1003">Cell membrane</keyword>
<evidence type="ECO:0000256" key="5">
    <source>
        <dbReference type="ARBA" id="ARBA00022989"/>
    </source>
</evidence>
<keyword evidence="6 7" id="KW-0472">Membrane</keyword>
<evidence type="ECO:0000256" key="7">
    <source>
        <dbReference type="SAM" id="Phobius"/>
    </source>
</evidence>
<feature type="transmembrane region" description="Helical" evidence="7">
    <location>
        <begin position="164"/>
        <end position="183"/>
    </location>
</feature>
<dbReference type="Proteomes" id="UP000184212">
    <property type="component" value="Unassembled WGS sequence"/>
</dbReference>
<dbReference type="RefSeq" id="WP_221408817.1">
    <property type="nucleotide sequence ID" value="NZ_FQWQ01000005.1"/>
</dbReference>
<proteinExistence type="inferred from homology"/>
<comment type="subcellular location">
    <subcellularLocation>
        <location evidence="1">Cell membrane</location>
        <topology evidence="1">Multi-pass membrane protein</topology>
    </subcellularLocation>
</comment>
<dbReference type="AlphaFoldDB" id="A0A1M5WFJ8"/>
<feature type="domain" description="Glycine transporter" evidence="8">
    <location>
        <begin position="19"/>
        <end position="94"/>
    </location>
</feature>
<feature type="transmembrane region" description="Helical" evidence="7">
    <location>
        <begin position="79"/>
        <end position="97"/>
    </location>
</feature>
<evidence type="ECO:0000256" key="4">
    <source>
        <dbReference type="ARBA" id="ARBA00022692"/>
    </source>
</evidence>